<evidence type="ECO:0000259" key="4">
    <source>
        <dbReference type="Pfam" id="PF13695"/>
    </source>
</evidence>
<dbReference type="OrthoDB" id="10038672at2759"/>
<proteinExistence type="predicted"/>
<protein>
    <recommendedName>
        <fullName evidence="4">3CxxC-type domain-containing protein</fullName>
    </recommendedName>
</protein>
<reference evidence="5 6" key="1">
    <citation type="submission" date="2018-06" db="EMBL/GenBank/DDBJ databases">
        <title>Comparative genomics reveals the genomic features of Rhizophagus irregularis, R. cerebriforme, R. diaphanum and Gigaspora rosea, and their symbiotic lifestyle signature.</title>
        <authorList>
            <person name="Morin E."/>
            <person name="San Clemente H."/>
            <person name="Chen E.C.H."/>
            <person name="De La Providencia I."/>
            <person name="Hainaut M."/>
            <person name="Kuo A."/>
            <person name="Kohler A."/>
            <person name="Murat C."/>
            <person name="Tang N."/>
            <person name="Roy S."/>
            <person name="Loubradou J."/>
            <person name="Henrissat B."/>
            <person name="Grigoriev I.V."/>
            <person name="Corradi N."/>
            <person name="Roux C."/>
            <person name="Martin F.M."/>
        </authorList>
    </citation>
    <scope>NUCLEOTIDE SEQUENCE [LARGE SCALE GENOMIC DNA]</scope>
    <source>
        <strain evidence="5 6">DAOM 227022</strain>
    </source>
</reference>
<evidence type="ECO:0000256" key="1">
    <source>
        <dbReference type="ARBA" id="ARBA00022723"/>
    </source>
</evidence>
<organism evidence="5 6">
    <name type="scientific">Glomus cerebriforme</name>
    <dbReference type="NCBI Taxonomy" id="658196"/>
    <lineage>
        <taxon>Eukaryota</taxon>
        <taxon>Fungi</taxon>
        <taxon>Fungi incertae sedis</taxon>
        <taxon>Mucoromycota</taxon>
        <taxon>Glomeromycotina</taxon>
        <taxon>Glomeromycetes</taxon>
        <taxon>Glomerales</taxon>
        <taxon>Glomeraceae</taxon>
        <taxon>Glomus</taxon>
    </lineage>
</organism>
<keyword evidence="3" id="KW-0862">Zinc</keyword>
<feature type="domain" description="3CxxC-type" evidence="4">
    <location>
        <begin position="156"/>
        <end position="237"/>
    </location>
</feature>
<accession>A0A397TT95</accession>
<evidence type="ECO:0000256" key="2">
    <source>
        <dbReference type="ARBA" id="ARBA00022771"/>
    </source>
</evidence>
<evidence type="ECO:0000313" key="5">
    <source>
        <dbReference type="EMBL" id="RIA98301.1"/>
    </source>
</evidence>
<dbReference type="GO" id="GO:0008270">
    <property type="term" value="F:zinc ion binding"/>
    <property type="evidence" value="ECO:0007669"/>
    <property type="project" value="UniProtKB-KW"/>
</dbReference>
<dbReference type="AlphaFoldDB" id="A0A397TT95"/>
<dbReference type="Pfam" id="PF13695">
    <property type="entry name" value="Zn_ribbon_3CxxC"/>
    <property type="match status" value="1"/>
</dbReference>
<dbReference type="EMBL" id="QKYT01000017">
    <property type="protein sequence ID" value="RIA98301.1"/>
    <property type="molecule type" value="Genomic_DNA"/>
</dbReference>
<evidence type="ECO:0000256" key="3">
    <source>
        <dbReference type="ARBA" id="ARBA00022833"/>
    </source>
</evidence>
<dbReference type="Proteomes" id="UP000265703">
    <property type="component" value="Unassembled WGS sequence"/>
</dbReference>
<evidence type="ECO:0000313" key="6">
    <source>
        <dbReference type="Proteomes" id="UP000265703"/>
    </source>
</evidence>
<sequence>MECECRRNSFVRQHQNIWLSRLRQDECEYETLSQHILEYHHEWRCQSHLRRRKLLYEYKWQCRHDQKCRTERECIQQEWQCPNEWRSDDEYTQELFKHYLEKTPQEQIKFFTKRCEECNENCLISSFRLYSQQPKSLDESPTIEIICHLVWNKYYRVFGDWICNNCFKKWPSSYTWIKLQKFIDKVSGKNLKQGDFCMQSCNTCKNSNNRILKYKPLEEAESDTHHKRDLCKKCLHGELCHRTGNYYG</sequence>
<keyword evidence="6" id="KW-1185">Reference proteome</keyword>
<keyword evidence="1" id="KW-0479">Metal-binding</keyword>
<comment type="caution">
    <text evidence="5">The sequence shown here is derived from an EMBL/GenBank/DDBJ whole genome shotgun (WGS) entry which is preliminary data.</text>
</comment>
<dbReference type="InterPro" id="IPR027377">
    <property type="entry name" value="ZAR1/RTP1-5-like_Znf-3CxxC"/>
</dbReference>
<gene>
    <name evidence="5" type="ORF">C1645_140272</name>
</gene>
<keyword evidence="2" id="KW-0863">Zinc-finger</keyword>
<name>A0A397TT95_9GLOM</name>